<comment type="caution">
    <text evidence="2">The sequence shown here is derived from an EMBL/GenBank/DDBJ whole genome shotgun (WGS) entry which is preliminary data.</text>
</comment>
<keyword evidence="1" id="KW-0472">Membrane</keyword>
<keyword evidence="3" id="KW-1185">Reference proteome</keyword>
<organism evidence="2 3">
    <name type="scientific">Roseisolibacter agri</name>
    <dbReference type="NCBI Taxonomy" id="2014610"/>
    <lineage>
        <taxon>Bacteria</taxon>
        <taxon>Pseudomonadati</taxon>
        <taxon>Gemmatimonadota</taxon>
        <taxon>Gemmatimonadia</taxon>
        <taxon>Gemmatimonadales</taxon>
        <taxon>Gemmatimonadaceae</taxon>
        <taxon>Roseisolibacter</taxon>
    </lineage>
</organism>
<feature type="transmembrane region" description="Helical" evidence="1">
    <location>
        <begin position="12"/>
        <end position="28"/>
    </location>
</feature>
<dbReference type="GO" id="GO:0020037">
    <property type="term" value="F:heme binding"/>
    <property type="evidence" value="ECO:0007669"/>
    <property type="project" value="InterPro"/>
</dbReference>
<dbReference type="GO" id="GO:0016020">
    <property type="term" value="C:membrane"/>
    <property type="evidence" value="ECO:0007669"/>
    <property type="project" value="InterPro"/>
</dbReference>
<dbReference type="Pfam" id="PF00115">
    <property type="entry name" value="COX1"/>
    <property type="match status" value="1"/>
</dbReference>
<dbReference type="SUPFAM" id="SSF81442">
    <property type="entry name" value="Cytochrome c oxidase subunit I-like"/>
    <property type="match status" value="1"/>
</dbReference>
<dbReference type="RefSeq" id="WP_284348271.1">
    <property type="nucleotide sequence ID" value="NZ_BRXS01000001.1"/>
</dbReference>
<dbReference type="Proteomes" id="UP001161325">
    <property type="component" value="Unassembled WGS sequence"/>
</dbReference>
<evidence type="ECO:0000313" key="3">
    <source>
        <dbReference type="Proteomes" id="UP001161325"/>
    </source>
</evidence>
<keyword evidence="1" id="KW-0812">Transmembrane</keyword>
<proteinExistence type="predicted"/>
<feature type="transmembrane region" description="Helical" evidence="1">
    <location>
        <begin position="48"/>
        <end position="67"/>
    </location>
</feature>
<dbReference type="GO" id="GO:0009060">
    <property type="term" value="P:aerobic respiration"/>
    <property type="evidence" value="ECO:0007669"/>
    <property type="project" value="InterPro"/>
</dbReference>
<dbReference type="Gene3D" id="1.20.210.10">
    <property type="entry name" value="Cytochrome c oxidase-like, subunit I domain"/>
    <property type="match status" value="1"/>
</dbReference>
<dbReference type="AlphaFoldDB" id="A0AA37Q3A9"/>
<protein>
    <recommendedName>
        <fullName evidence="4">Cytochrome C and Quinol oxidase polypeptide I</fullName>
    </recommendedName>
</protein>
<evidence type="ECO:0000313" key="2">
    <source>
        <dbReference type="EMBL" id="GLC23827.1"/>
    </source>
</evidence>
<dbReference type="InterPro" id="IPR000883">
    <property type="entry name" value="Cyt_C_Oxase_1"/>
</dbReference>
<dbReference type="InterPro" id="IPR036927">
    <property type="entry name" value="Cyt_c_oxase-like_su1_sf"/>
</dbReference>
<reference evidence="2" key="1">
    <citation type="submission" date="2022-08" db="EMBL/GenBank/DDBJ databases">
        <title>Draft genome sequencing of Roseisolibacter agri AW1220.</title>
        <authorList>
            <person name="Tobiishi Y."/>
            <person name="Tonouchi A."/>
        </authorList>
    </citation>
    <scope>NUCLEOTIDE SEQUENCE</scope>
    <source>
        <strain evidence="2">AW1220</strain>
    </source>
</reference>
<gene>
    <name evidence="2" type="ORF">rosag_03400</name>
</gene>
<name>A0AA37Q3A9_9BACT</name>
<sequence length="151" mass="16640">MTSLVRRYLKTGIAFLAVGLLLGGWMMVRRELAGVYPPPYLVSAHTHAILVGFVMLMILGVALWMFPRPEKGDMRYSPRAAEAAYWLVASGTGARVLGELLRPAVGAAWLRWAVVLAGLAQIAGLATFFHTMWSRIRPVGSQAREARGERF</sequence>
<dbReference type="EMBL" id="BRXS01000001">
    <property type="protein sequence ID" value="GLC23827.1"/>
    <property type="molecule type" value="Genomic_DNA"/>
</dbReference>
<evidence type="ECO:0000256" key="1">
    <source>
        <dbReference type="SAM" id="Phobius"/>
    </source>
</evidence>
<evidence type="ECO:0008006" key="4">
    <source>
        <dbReference type="Google" id="ProtNLM"/>
    </source>
</evidence>
<keyword evidence="1" id="KW-1133">Transmembrane helix</keyword>
<accession>A0AA37Q3A9</accession>
<feature type="transmembrane region" description="Helical" evidence="1">
    <location>
        <begin position="109"/>
        <end position="129"/>
    </location>
</feature>
<dbReference type="GO" id="GO:0004129">
    <property type="term" value="F:cytochrome-c oxidase activity"/>
    <property type="evidence" value="ECO:0007669"/>
    <property type="project" value="InterPro"/>
</dbReference>